<feature type="compositionally biased region" description="Basic and acidic residues" evidence="1">
    <location>
        <begin position="742"/>
        <end position="752"/>
    </location>
</feature>
<dbReference type="InterPro" id="IPR001005">
    <property type="entry name" value="SANT/Myb"/>
</dbReference>
<organism evidence="4 5">
    <name type="scientific">Chaetoceros tenuissimus</name>
    <dbReference type="NCBI Taxonomy" id="426638"/>
    <lineage>
        <taxon>Eukaryota</taxon>
        <taxon>Sar</taxon>
        <taxon>Stramenopiles</taxon>
        <taxon>Ochrophyta</taxon>
        <taxon>Bacillariophyta</taxon>
        <taxon>Coscinodiscophyceae</taxon>
        <taxon>Chaetocerotophycidae</taxon>
        <taxon>Chaetocerotales</taxon>
        <taxon>Chaetocerotaceae</taxon>
        <taxon>Chaetoceros</taxon>
    </lineage>
</organism>
<feature type="domain" description="HTH myb-type" evidence="3">
    <location>
        <begin position="254"/>
        <end position="309"/>
    </location>
</feature>
<protein>
    <recommendedName>
        <fullName evidence="6">Myb-like domain-containing protein</fullName>
    </recommendedName>
</protein>
<evidence type="ECO:0000259" key="3">
    <source>
        <dbReference type="PROSITE" id="PS51294"/>
    </source>
</evidence>
<evidence type="ECO:0000256" key="1">
    <source>
        <dbReference type="SAM" id="MobiDB-lite"/>
    </source>
</evidence>
<accession>A0AAD3D456</accession>
<evidence type="ECO:0008006" key="6">
    <source>
        <dbReference type="Google" id="ProtNLM"/>
    </source>
</evidence>
<evidence type="ECO:0000259" key="2">
    <source>
        <dbReference type="PROSITE" id="PS50090"/>
    </source>
</evidence>
<feature type="compositionally biased region" description="Acidic residues" evidence="1">
    <location>
        <begin position="103"/>
        <end position="113"/>
    </location>
</feature>
<dbReference type="SUPFAM" id="SSF46689">
    <property type="entry name" value="Homeodomain-like"/>
    <property type="match status" value="1"/>
</dbReference>
<dbReference type="InterPro" id="IPR005114">
    <property type="entry name" value="Helicase_assoc"/>
</dbReference>
<evidence type="ECO:0000313" key="5">
    <source>
        <dbReference type="Proteomes" id="UP001054902"/>
    </source>
</evidence>
<reference evidence="4 5" key="1">
    <citation type="journal article" date="2021" name="Sci. Rep.">
        <title>The genome of the diatom Chaetoceros tenuissimus carries an ancient integrated fragment of an extant virus.</title>
        <authorList>
            <person name="Hongo Y."/>
            <person name="Kimura K."/>
            <person name="Takaki Y."/>
            <person name="Yoshida Y."/>
            <person name="Baba S."/>
            <person name="Kobayashi G."/>
            <person name="Nagasaki K."/>
            <person name="Hano T."/>
            <person name="Tomaru Y."/>
        </authorList>
    </citation>
    <scope>NUCLEOTIDE SEQUENCE [LARGE SCALE GENOMIC DNA]</scope>
    <source>
        <strain evidence="4 5">NIES-3715</strain>
    </source>
</reference>
<evidence type="ECO:0000313" key="4">
    <source>
        <dbReference type="EMBL" id="GFH56185.1"/>
    </source>
</evidence>
<dbReference type="SMART" id="SM00717">
    <property type="entry name" value="SANT"/>
    <property type="match status" value="1"/>
</dbReference>
<feature type="region of interest" description="Disordered" evidence="1">
    <location>
        <begin position="691"/>
        <end position="776"/>
    </location>
</feature>
<dbReference type="Proteomes" id="UP001054902">
    <property type="component" value="Unassembled WGS sequence"/>
</dbReference>
<feature type="region of interest" description="Disordered" evidence="1">
    <location>
        <begin position="95"/>
        <end position="123"/>
    </location>
</feature>
<dbReference type="EMBL" id="BLLK01000051">
    <property type="protein sequence ID" value="GFH56185.1"/>
    <property type="molecule type" value="Genomic_DNA"/>
</dbReference>
<dbReference type="PROSITE" id="PS51294">
    <property type="entry name" value="HTH_MYB"/>
    <property type="match status" value="1"/>
</dbReference>
<feature type="compositionally biased region" description="Basic and acidic residues" evidence="1">
    <location>
        <begin position="723"/>
        <end position="735"/>
    </location>
</feature>
<dbReference type="CDD" id="cd00167">
    <property type="entry name" value="SANT"/>
    <property type="match status" value="1"/>
</dbReference>
<dbReference type="Pfam" id="PF00249">
    <property type="entry name" value="Myb_DNA-binding"/>
    <property type="match status" value="1"/>
</dbReference>
<dbReference type="Gene3D" id="6.10.140.530">
    <property type="match status" value="3"/>
</dbReference>
<gene>
    <name evidence="4" type="ORF">CTEN210_12661</name>
</gene>
<proteinExistence type="predicted"/>
<dbReference type="InterPro" id="IPR017930">
    <property type="entry name" value="Myb_dom"/>
</dbReference>
<comment type="caution">
    <text evidence="4">The sequence shown here is derived from an EMBL/GenBank/DDBJ whole genome shotgun (WGS) entry which is preliminary data.</text>
</comment>
<keyword evidence="5" id="KW-1185">Reference proteome</keyword>
<dbReference type="AlphaFoldDB" id="A0AAD3D456"/>
<dbReference type="Pfam" id="PF03457">
    <property type="entry name" value="HA"/>
    <property type="match status" value="3"/>
</dbReference>
<dbReference type="PROSITE" id="PS50090">
    <property type="entry name" value="MYB_LIKE"/>
    <property type="match status" value="1"/>
</dbReference>
<feature type="domain" description="Myb-like" evidence="2">
    <location>
        <begin position="254"/>
        <end position="305"/>
    </location>
</feature>
<name>A0AAD3D456_9STRA</name>
<feature type="compositionally biased region" description="Basic and acidic residues" evidence="1">
    <location>
        <begin position="201"/>
        <end position="215"/>
    </location>
</feature>
<dbReference type="PANTHER" id="PTHR33418:SF1">
    <property type="entry name" value="HELICASE-ASSOCIATED DOMAIN-CONTAINING PROTEIN"/>
    <property type="match status" value="1"/>
</dbReference>
<dbReference type="Gene3D" id="1.10.10.60">
    <property type="entry name" value="Homeodomain-like"/>
    <property type="match status" value="1"/>
</dbReference>
<dbReference type="InterPro" id="IPR009057">
    <property type="entry name" value="Homeodomain-like_sf"/>
</dbReference>
<feature type="compositionally biased region" description="Basic and acidic residues" evidence="1">
    <location>
        <begin position="761"/>
        <end position="776"/>
    </location>
</feature>
<dbReference type="PANTHER" id="PTHR33418">
    <property type="entry name" value="HELICASE-ASSOCIATED"/>
    <property type="match status" value="1"/>
</dbReference>
<sequence length="776" mass="91506">MNLITDHFVKQEWARYRERQRLRELEKQEKTHVFQHKNTMTKKYPQEQLGVVPSLTNTSKEGEEKQDMYEHKNPIHPFHSPIPKQLQFSPSHATAKLYTPPYNDEDSEDDDIEEYGRRTKPFTPSVNRFNHNIFANTGHHNFLPRHLSPAIIKTIKQSRKQEQDSSASTGGNDFGDYKRQADDDSDDDSLSEKVNQYLNNRRREFGERERKEKNSVKKRKKSLSFLVNQFLNNKKERNSVKKRNNASFGEKYRKDNKSVGRWTYEEKLAFLNGMKQYGIGKWSNIASTIPTRNTMQCKTHGQSMMKRCGEKEDIIKYLEKNLEEFRCKKGFLTKEKSSEHTEATEEASVEVEPPKSSTTTSLSRSTFDDRFEDLQNYKKQHGHLNVTSLEDSVLYSWICKIKVSYHEMKSNPTAKPTYSARSMFSLNEEKIERLKEIGFDFGKDGIDETRKEEMSSFQKNIAKLKEFRKVHGHCNISKNHSDQTLYCWTQRMGLSYRFIQDGKKPPYNLQPDEIKQLTDLDFDFRKSKKKSWDIWFMQLEEYKRRHGHVNVKNTKEDNPLYMWCYRMNYAYNERKRNIKPRHSSLSQEREQKLKDIGFKFYEVKAKPKTLEKSFDEWFAELETFKTSHGHIEVPCSHEYRYLHQWCLDMKKLCEEIKRGKTPPGDKVDEEEIEKLEDIGFFKIDTLKEGSDDEKDLVPLDENTEFAKGSDDEMKPVPLNEDTEFGKGSDNEKEPVPLDDDIETAKGSDDKMKPIPLDEDTEFAKGYDDEMKPVQFD</sequence>
<feature type="region of interest" description="Disordered" evidence="1">
    <location>
        <begin position="155"/>
        <end position="220"/>
    </location>
</feature>
<feature type="region of interest" description="Disordered" evidence="1">
    <location>
        <begin position="336"/>
        <end position="364"/>
    </location>
</feature>